<dbReference type="InterPro" id="IPR001202">
    <property type="entry name" value="WW_dom"/>
</dbReference>
<dbReference type="GO" id="GO:0005737">
    <property type="term" value="C:cytoplasm"/>
    <property type="evidence" value="ECO:0007669"/>
    <property type="project" value="TreeGrafter"/>
</dbReference>
<organism evidence="8 9">
    <name type="scientific">Cloeon dipterum</name>
    <dbReference type="NCBI Taxonomy" id="197152"/>
    <lineage>
        <taxon>Eukaryota</taxon>
        <taxon>Metazoa</taxon>
        <taxon>Ecdysozoa</taxon>
        <taxon>Arthropoda</taxon>
        <taxon>Hexapoda</taxon>
        <taxon>Insecta</taxon>
        <taxon>Pterygota</taxon>
        <taxon>Palaeoptera</taxon>
        <taxon>Ephemeroptera</taxon>
        <taxon>Pisciforma</taxon>
        <taxon>Baetidae</taxon>
        <taxon>Cloeon</taxon>
    </lineage>
</organism>
<sequence>MSGADARSPEAHPRPHWRHQLRETVLSTASDGALHFTVVGGSDNGQFAQVDADLDQGRVNYASGRLDAGDVIVEVQGQKVAGYTQRDVLAWLHHCCRNGNPVVIKTIPAVQSQHKQVVRVPPSRVLTHISRVYNVRGEARPACLSIANSGSSVPHLCPGEITNDLRQFLNTRYQKGSADHELQNTIRDNLYLRTVPVTTRTAREGEVNGVDYTFLSVDEFGALERQGDLLESGVYEGNHYGTPKPPTEAPPPGPNSSGALINAAIFPGAHPSSEGKRRRNRSNVEAMAAKNNSNADLEATNGPANDNNHHEVMAAPPGPPSYSKGCGNGAADILDALGVQGGADELGPLPPNWEKAFTERGEAYFIDHNSGTSHWLDPRLSKFQKKSLEECLDNELPYGWEKIEDPHYGTYYIDHVNRKTQYENPVIQAKRAAHGSDTASLTLNDSDPLQYSPQMQQQSHSPRQNGPLNLSTKRPQNDGAQVKEEQKPQLNQTIVPKFAKPTLPPMHPLWSNPYSDDPSNPMYFNVPFRAQQQHLNIKAERPFFTRNPDELQGEKITTSLLKSSRGLGFTIIGGDDCEEEFLQIKSVVPQGPAWVDGKLQTGDVLVYVNTTCVLGFTHHDMVTVFQSIAPGDTVNLEVCRGYPLPFDPNDPNNEVVTTVAVNAPGTVISDAGDMSVYGANSSQYMDNGCDDLASSSVKSMPDLCTSEKQRSIPRPNSADLLIGNDELSSTVPEFLTIPIVKGAMGFGFTIADSAYGQKVKKILDRQRCKNLLEGDILVDINNTSVRNMSHIEVVQVLKECARNQEASVTVQRGGLGSPTKTKMGRRKEEMAVPPSPPHKVAYKDNLLGMYRSKTPTADLYSTQKKEVVPNRPKTPLVDTRVRPKTPTGKWSEADFAVNLNKAQEALKVGVGPQSPGSPDSMFNPYKESFTYGYVDQRVDQLSEHLTNTSIQQQHLDYSTRSRSPGNELDYSPNNSQYAHDPGAVDYYPNQYAGYYNGFGGGPVSPYDAGMYAYPEPKELPPQAYHQSGLPPPGTVIPPLNNYYPSDSLTRRKESTSFEHEQPLPSAVTRLTRGDGRWSGGSPMGQAVRVYPASPGIEWVETISTLLRQESGFGFRIVGGTEEGSQVSIGHIVPGGAADLDGRLRTGDEIVSVDNHSVLNTSHHHVVQLMGKAAVNGRVSIGVRRRVPTHELQNLHRQEIGYPFNVTVSRRETEGFGFVIISSVNKAGSTIGRIIEGSPAERCGQLHVGDRILAVNNIEIVNLHHGDIVNLIKDSGYTVTLTIGPPIDDASSTTSISQREEEGVEEYHAVELSRGKRGFGFSIRGGREFHNTPLFVLQIAEDGPAAVDNRLRVGDQIIEINGINTKSMTHADAIEIIRNGGPCVRLLIRRGNKASNSMAEGGGNGGLMRPGSSLSQPSTAPASSGLNGPITWDHFPQS</sequence>
<evidence type="ECO:0000259" key="6">
    <source>
        <dbReference type="PROSITE" id="PS50052"/>
    </source>
</evidence>
<dbReference type="GO" id="GO:0007165">
    <property type="term" value="P:signal transduction"/>
    <property type="evidence" value="ECO:0007669"/>
    <property type="project" value="TreeGrafter"/>
</dbReference>
<dbReference type="FunFam" id="2.30.42.10:FF:000144">
    <property type="entry name" value="Membrane associated guanylate kinase, WW and PDZ domain containing 2"/>
    <property type="match status" value="1"/>
</dbReference>
<dbReference type="InterPro" id="IPR008145">
    <property type="entry name" value="GK/Ca_channel_bsu"/>
</dbReference>
<dbReference type="Pfam" id="PF00595">
    <property type="entry name" value="PDZ"/>
    <property type="match status" value="5"/>
</dbReference>
<dbReference type="CDD" id="cd06732">
    <property type="entry name" value="PDZ2_MAGI-1_3-like"/>
    <property type="match status" value="1"/>
</dbReference>
<accession>A0A8S1CAW5</accession>
<comment type="caution">
    <text evidence="8">The sequence shown here is derived from an EMBL/GenBank/DDBJ whole genome shotgun (WGS) entry which is preliminary data.</text>
</comment>
<evidence type="ECO:0000256" key="4">
    <source>
        <dbReference type="SAM" id="MobiDB-lite"/>
    </source>
</evidence>
<dbReference type="PROSITE" id="PS50052">
    <property type="entry name" value="GUANYLATE_KINASE_2"/>
    <property type="match status" value="1"/>
</dbReference>
<feature type="region of interest" description="Disordered" evidence="4">
    <location>
        <begin position="236"/>
        <end position="261"/>
    </location>
</feature>
<evidence type="ECO:0000256" key="2">
    <source>
        <dbReference type="ARBA" id="ARBA00022737"/>
    </source>
</evidence>
<comment type="subcellular location">
    <subcellularLocation>
        <location evidence="1">Membrane</location>
        <topology evidence="1">Peripheral membrane protein</topology>
    </subcellularLocation>
</comment>
<dbReference type="CDD" id="cd06734">
    <property type="entry name" value="PDZ4_MAGI-1_3-like"/>
    <property type="match status" value="1"/>
</dbReference>
<dbReference type="PANTHER" id="PTHR10316:SF40">
    <property type="entry name" value="LD27118P"/>
    <property type="match status" value="1"/>
</dbReference>
<evidence type="ECO:0008006" key="10">
    <source>
        <dbReference type="Google" id="ProtNLM"/>
    </source>
</evidence>
<keyword evidence="2" id="KW-0677">Repeat</keyword>
<feature type="domain" description="PDZ" evidence="7">
    <location>
        <begin position="1102"/>
        <end position="1169"/>
    </location>
</feature>
<dbReference type="SMART" id="SM00456">
    <property type="entry name" value="WW"/>
    <property type="match status" value="2"/>
</dbReference>
<feature type="domain" description="PDZ" evidence="7">
    <location>
        <begin position="1308"/>
        <end position="1391"/>
    </location>
</feature>
<feature type="region of interest" description="Disordered" evidence="4">
    <location>
        <begin position="862"/>
        <end position="889"/>
    </location>
</feature>
<feature type="compositionally biased region" description="Polar residues" evidence="4">
    <location>
        <begin position="949"/>
        <end position="964"/>
    </location>
</feature>
<reference evidence="8 9" key="1">
    <citation type="submission" date="2020-04" db="EMBL/GenBank/DDBJ databases">
        <authorList>
            <person name="Alioto T."/>
            <person name="Alioto T."/>
            <person name="Gomez Garrido J."/>
        </authorList>
    </citation>
    <scope>NUCLEOTIDE SEQUENCE [LARGE SCALE GENOMIC DNA]</scope>
</reference>
<dbReference type="CDD" id="cd06733">
    <property type="entry name" value="PDZ3_MAGI-1_3-like"/>
    <property type="match status" value="1"/>
</dbReference>
<dbReference type="Pfam" id="PF00625">
    <property type="entry name" value="Guanylate_kin"/>
    <property type="match status" value="1"/>
</dbReference>
<dbReference type="PROSITE" id="PS00856">
    <property type="entry name" value="GUANYLATE_KINASE_1"/>
    <property type="match status" value="1"/>
</dbReference>
<gene>
    <name evidence="8" type="ORF">CLODIP_2_CD15977</name>
</gene>
<feature type="region of interest" description="Disordered" evidence="4">
    <location>
        <begin position="810"/>
        <end position="838"/>
    </location>
</feature>
<dbReference type="InterPro" id="IPR036020">
    <property type="entry name" value="WW_dom_sf"/>
</dbReference>
<dbReference type="InterPro" id="IPR008144">
    <property type="entry name" value="Guanylate_kin-like_dom"/>
</dbReference>
<dbReference type="FunFam" id="2.20.70.10:FF:000001">
    <property type="entry name" value="Membrane-associated guanylate kinase, WW and PDZ domain-containing protein 1"/>
    <property type="match status" value="1"/>
</dbReference>
<protein>
    <recommendedName>
        <fullName evidence="10">Membrane-associated guanylate kinase, WW and PDZ domain-containing protein 1</fullName>
    </recommendedName>
</protein>
<dbReference type="SUPFAM" id="SSF50156">
    <property type="entry name" value="PDZ domain-like"/>
    <property type="match status" value="6"/>
</dbReference>
<dbReference type="SMART" id="SM00228">
    <property type="entry name" value="PDZ"/>
    <property type="match status" value="6"/>
</dbReference>
<dbReference type="Gene3D" id="2.30.42.10">
    <property type="match status" value="6"/>
</dbReference>
<name>A0A8S1CAW5_9INSE</name>
<dbReference type="PROSITE" id="PS50106">
    <property type="entry name" value="PDZ"/>
    <property type="match status" value="6"/>
</dbReference>
<evidence type="ECO:0000256" key="3">
    <source>
        <dbReference type="ARBA" id="ARBA00023136"/>
    </source>
</evidence>
<feature type="domain" description="PDZ" evidence="7">
    <location>
        <begin position="736"/>
        <end position="799"/>
    </location>
</feature>
<dbReference type="InterPro" id="IPR036034">
    <property type="entry name" value="PDZ_sf"/>
</dbReference>
<dbReference type="OrthoDB" id="66881at2759"/>
<feature type="domain" description="WW" evidence="5">
    <location>
        <begin position="347"/>
        <end position="380"/>
    </location>
</feature>
<evidence type="ECO:0000313" key="8">
    <source>
        <dbReference type="EMBL" id="CAB3366536.1"/>
    </source>
</evidence>
<evidence type="ECO:0000259" key="7">
    <source>
        <dbReference type="PROSITE" id="PS50106"/>
    </source>
</evidence>
<feature type="region of interest" description="Disordered" evidence="4">
    <location>
        <begin position="430"/>
        <end position="492"/>
    </location>
</feature>
<feature type="region of interest" description="Disordered" evidence="4">
    <location>
        <begin position="289"/>
        <end position="327"/>
    </location>
</feature>
<dbReference type="Gene3D" id="3.30.63.10">
    <property type="entry name" value="Guanylate Kinase phosphate binding domain"/>
    <property type="match status" value="1"/>
</dbReference>
<evidence type="ECO:0000259" key="5">
    <source>
        <dbReference type="PROSITE" id="PS50020"/>
    </source>
</evidence>
<dbReference type="EMBL" id="CADEPI010000026">
    <property type="protein sequence ID" value="CAB3366536.1"/>
    <property type="molecule type" value="Genomic_DNA"/>
</dbReference>
<dbReference type="InterPro" id="IPR020590">
    <property type="entry name" value="Guanylate_kinase_CS"/>
</dbReference>
<dbReference type="Proteomes" id="UP000494165">
    <property type="component" value="Unassembled WGS sequence"/>
</dbReference>
<feature type="domain" description="PDZ" evidence="7">
    <location>
        <begin position="557"/>
        <end position="627"/>
    </location>
</feature>
<dbReference type="PROSITE" id="PS01159">
    <property type="entry name" value="WW_DOMAIN_1"/>
    <property type="match status" value="1"/>
</dbReference>
<dbReference type="CDD" id="cd06731">
    <property type="entry name" value="PDZ1_MAGI-1_3-like"/>
    <property type="match status" value="1"/>
</dbReference>
<feature type="domain" description="Guanylate kinase-like" evidence="6">
    <location>
        <begin position="166"/>
        <end position="242"/>
    </location>
</feature>
<dbReference type="InterPro" id="IPR027417">
    <property type="entry name" value="P-loop_NTPase"/>
</dbReference>
<feature type="domain" description="PDZ" evidence="7">
    <location>
        <begin position="23"/>
        <end position="92"/>
    </location>
</feature>
<proteinExistence type="predicted"/>
<dbReference type="FunFam" id="2.30.42.10:FF:000005">
    <property type="entry name" value="Membrane associated guanylate kinase, WW and PDZ domain containing 1"/>
    <property type="match status" value="1"/>
</dbReference>
<evidence type="ECO:0000313" key="9">
    <source>
        <dbReference type="Proteomes" id="UP000494165"/>
    </source>
</evidence>
<dbReference type="Pfam" id="PF00397">
    <property type="entry name" value="WW"/>
    <property type="match status" value="2"/>
</dbReference>
<keyword evidence="9" id="KW-1185">Reference proteome</keyword>
<feature type="compositionally biased region" description="Polar residues" evidence="4">
    <location>
        <begin position="437"/>
        <end position="474"/>
    </location>
</feature>
<evidence type="ECO:0000256" key="1">
    <source>
        <dbReference type="ARBA" id="ARBA00004170"/>
    </source>
</evidence>
<dbReference type="InterPro" id="IPR001478">
    <property type="entry name" value="PDZ"/>
</dbReference>
<feature type="region of interest" description="Disordered" evidence="4">
    <location>
        <begin position="949"/>
        <end position="977"/>
    </location>
</feature>
<dbReference type="SUPFAM" id="SSF52540">
    <property type="entry name" value="P-loop containing nucleoside triphosphate hydrolases"/>
    <property type="match status" value="1"/>
</dbReference>
<dbReference type="FunFam" id="2.30.42.10:FF:000232">
    <property type="entry name" value="Uncharacterized protein, isoform A"/>
    <property type="match status" value="1"/>
</dbReference>
<dbReference type="CDD" id="cd00201">
    <property type="entry name" value="WW"/>
    <property type="match status" value="2"/>
</dbReference>
<feature type="compositionally biased region" description="Pro residues" evidence="4">
    <location>
        <begin position="243"/>
        <end position="254"/>
    </location>
</feature>
<dbReference type="SUPFAM" id="SSF51045">
    <property type="entry name" value="WW domain"/>
    <property type="match status" value="2"/>
</dbReference>
<dbReference type="Gene3D" id="2.20.70.10">
    <property type="match status" value="2"/>
</dbReference>
<feature type="region of interest" description="Disordered" evidence="4">
    <location>
        <begin position="1394"/>
        <end position="1437"/>
    </location>
</feature>
<feature type="compositionally biased region" description="Polar residues" evidence="4">
    <location>
        <begin position="1411"/>
        <end position="1425"/>
    </location>
</feature>
<dbReference type="PROSITE" id="PS50020">
    <property type="entry name" value="WW_DOMAIN_2"/>
    <property type="match status" value="2"/>
</dbReference>
<keyword evidence="3" id="KW-0472">Membrane</keyword>
<dbReference type="FunFam" id="2.30.42.10:FF:000012">
    <property type="entry name" value="Membrane associated guanylate kinase, WW and PDZ domain containing 1"/>
    <property type="match status" value="1"/>
</dbReference>
<dbReference type="GO" id="GO:0016020">
    <property type="term" value="C:membrane"/>
    <property type="evidence" value="ECO:0007669"/>
    <property type="project" value="UniProtKB-SubCell"/>
</dbReference>
<dbReference type="PANTHER" id="PTHR10316">
    <property type="entry name" value="MEMBRANE ASSOCIATED GUANYLATE KINASE-RELATED"/>
    <property type="match status" value="1"/>
</dbReference>
<feature type="domain" description="PDZ" evidence="7">
    <location>
        <begin position="1204"/>
        <end position="1282"/>
    </location>
</feature>
<dbReference type="SMART" id="SM00072">
    <property type="entry name" value="GuKc"/>
    <property type="match status" value="1"/>
</dbReference>
<dbReference type="CDD" id="cd06735">
    <property type="entry name" value="PDZ5_MAGI-1_3-like"/>
    <property type="match status" value="1"/>
</dbReference>
<feature type="domain" description="WW" evidence="5">
    <location>
        <begin position="394"/>
        <end position="427"/>
    </location>
</feature>